<dbReference type="PRINTS" id="PR00150">
    <property type="entry name" value="PEPCARBXLASE"/>
</dbReference>
<dbReference type="InterPro" id="IPR021135">
    <property type="entry name" value="PEP_COase"/>
</dbReference>
<comment type="catalytic activity">
    <reaction evidence="9 10">
        <text>oxaloacetate + phosphate = phosphoenolpyruvate + hydrogencarbonate</text>
        <dbReference type="Rhea" id="RHEA:28370"/>
        <dbReference type="ChEBI" id="CHEBI:16452"/>
        <dbReference type="ChEBI" id="CHEBI:17544"/>
        <dbReference type="ChEBI" id="CHEBI:43474"/>
        <dbReference type="ChEBI" id="CHEBI:58702"/>
        <dbReference type="EC" id="4.1.1.31"/>
    </reaction>
</comment>
<dbReference type="Proteomes" id="UP000494105">
    <property type="component" value="Unassembled WGS sequence"/>
</dbReference>
<gene>
    <name evidence="10 13" type="primary">ppc</name>
    <name evidence="13" type="ORF">LMG1861_01019</name>
</gene>
<evidence type="ECO:0000256" key="9">
    <source>
        <dbReference type="ARBA" id="ARBA00048995"/>
    </source>
</evidence>
<keyword evidence="13" id="KW-0670">Pyruvate</keyword>
<comment type="similarity">
    <text evidence="3 10">Belongs to the PEPCase type 1 family.</text>
</comment>
<dbReference type="EMBL" id="CADILD010000001">
    <property type="protein sequence ID" value="CAB3835829.1"/>
    <property type="molecule type" value="Genomic_DNA"/>
</dbReference>
<accession>A0A6S7D7H7</accession>
<evidence type="ECO:0000256" key="1">
    <source>
        <dbReference type="ARBA" id="ARBA00001946"/>
    </source>
</evidence>
<protein>
    <recommendedName>
        <fullName evidence="5 10">Phosphoenolpyruvate carboxylase</fullName>
        <shortName evidence="10">PEPC</shortName>
        <shortName evidence="10">PEPCase</shortName>
        <ecNumber evidence="4 10">4.1.1.31</ecNumber>
    </recommendedName>
</protein>
<dbReference type="RefSeq" id="WP_175127874.1">
    <property type="nucleotide sequence ID" value="NZ_CADILD010000001.1"/>
</dbReference>
<dbReference type="InterPro" id="IPR015813">
    <property type="entry name" value="Pyrv/PenolPyrv_kinase-like_dom"/>
</dbReference>
<dbReference type="InterPro" id="IPR022805">
    <property type="entry name" value="PEP_COase_bac/pln-type"/>
</dbReference>
<evidence type="ECO:0000256" key="8">
    <source>
        <dbReference type="ARBA" id="ARBA00023300"/>
    </source>
</evidence>
<dbReference type="AlphaFoldDB" id="A0A6S7D7H7"/>
<feature type="active site" evidence="10 11">
    <location>
        <position position="149"/>
    </location>
</feature>
<evidence type="ECO:0000256" key="6">
    <source>
        <dbReference type="ARBA" id="ARBA00022842"/>
    </source>
</evidence>
<comment type="function">
    <text evidence="2 10">Forms oxaloacetate, a four-carbon dicarboxylic acid source for the tricarboxylic acid cycle.</text>
</comment>
<comment type="cofactor">
    <cofactor evidence="1 10">
        <name>Mg(2+)</name>
        <dbReference type="ChEBI" id="CHEBI:18420"/>
    </cofactor>
</comment>
<dbReference type="GO" id="GO:0006107">
    <property type="term" value="P:oxaloacetate metabolic process"/>
    <property type="evidence" value="ECO:0007669"/>
    <property type="project" value="UniProtKB-UniRule"/>
</dbReference>
<feature type="active site" evidence="10 12">
    <location>
        <position position="594"/>
    </location>
</feature>
<dbReference type="PROSITE" id="PS00781">
    <property type="entry name" value="PEPCASE_1"/>
    <property type="match status" value="1"/>
</dbReference>
<dbReference type="InterPro" id="IPR018129">
    <property type="entry name" value="PEP_COase_Lys_AS"/>
</dbReference>
<dbReference type="GO" id="GO:0005829">
    <property type="term" value="C:cytosol"/>
    <property type="evidence" value="ECO:0007669"/>
    <property type="project" value="TreeGrafter"/>
</dbReference>
<evidence type="ECO:0000256" key="3">
    <source>
        <dbReference type="ARBA" id="ARBA00008346"/>
    </source>
</evidence>
<evidence type="ECO:0000256" key="11">
    <source>
        <dbReference type="PROSITE-ProRule" id="PRU10111"/>
    </source>
</evidence>
<dbReference type="SUPFAM" id="SSF51621">
    <property type="entry name" value="Phosphoenolpyruvate/pyruvate domain"/>
    <property type="match status" value="1"/>
</dbReference>
<comment type="subunit">
    <text evidence="10">Homotetramer.</text>
</comment>
<organism evidence="13 14">
    <name type="scientific">Achromobacter piechaudii</name>
    <dbReference type="NCBI Taxonomy" id="72556"/>
    <lineage>
        <taxon>Bacteria</taxon>
        <taxon>Pseudomonadati</taxon>
        <taxon>Pseudomonadota</taxon>
        <taxon>Betaproteobacteria</taxon>
        <taxon>Burkholderiales</taxon>
        <taxon>Alcaligenaceae</taxon>
        <taxon>Achromobacter</taxon>
    </lineage>
</organism>
<dbReference type="HAMAP" id="MF_00595">
    <property type="entry name" value="PEPcase_type1"/>
    <property type="match status" value="1"/>
</dbReference>
<reference evidence="13 14" key="1">
    <citation type="submission" date="2020-04" db="EMBL/GenBank/DDBJ databases">
        <authorList>
            <person name="De Canck E."/>
        </authorList>
    </citation>
    <scope>NUCLEOTIDE SEQUENCE [LARGE SCALE GENOMIC DNA]</scope>
    <source>
        <strain evidence="13 14">LMG 1861</strain>
    </source>
</reference>
<dbReference type="InterPro" id="IPR033129">
    <property type="entry name" value="PEPCASE_His_AS"/>
</dbReference>
<dbReference type="GO" id="GO:0000287">
    <property type="term" value="F:magnesium ion binding"/>
    <property type="evidence" value="ECO:0007669"/>
    <property type="project" value="UniProtKB-UniRule"/>
</dbReference>
<evidence type="ECO:0000256" key="2">
    <source>
        <dbReference type="ARBA" id="ARBA00003670"/>
    </source>
</evidence>
<keyword evidence="8 10" id="KW-0120">Carbon dioxide fixation</keyword>
<evidence type="ECO:0000256" key="4">
    <source>
        <dbReference type="ARBA" id="ARBA00012305"/>
    </source>
</evidence>
<evidence type="ECO:0000313" key="14">
    <source>
        <dbReference type="Proteomes" id="UP000494105"/>
    </source>
</evidence>
<evidence type="ECO:0000256" key="7">
    <source>
        <dbReference type="ARBA" id="ARBA00023239"/>
    </source>
</evidence>
<keyword evidence="6 10" id="KW-0460">Magnesium</keyword>
<name>A0A6S7D7H7_9BURK</name>
<evidence type="ECO:0000256" key="5">
    <source>
        <dbReference type="ARBA" id="ARBA00022419"/>
    </source>
</evidence>
<keyword evidence="7 10" id="KW-0456">Lyase</keyword>
<evidence type="ECO:0000256" key="12">
    <source>
        <dbReference type="PROSITE-ProRule" id="PRU10112"/>
    </source>
</evidence>
<evidence type="ECO:0000256" key="10">
    <source>
        <dbReference type="HAMAP-Rule" id="MF_00595"/>
    </source>
</evidence>
<dbReference type="GO" id="GO:0015977">
    <property type="term" value="P:carbon fixation"/>
    <property type="evidence" value="ECO:0007669"/>
    <property type="project" value="UniProtKB-UniRule"/>
</dbReference>
<dbReference type="PROSITE" id="PS00393">
    <property type="entry name" value="PEPCASE_2"/>
    <property type="match status" value="1"/>
</dbReference>
<dbReference type="NCBIfam" id="NF000584">
    <property type="entry name" value="PRK00009.1"/>
    <property type="match status" value="1"/>
</dbReference>
<dbReference type="Pfam" id="PF00311">
    <property type="entry name" value="PEPcase"/>
    <property type="match status" value="1"/>
</dbReference>
<dbReference type="EC" id="4.1.1.31" evidence="4 10"/>
<sequence>MKASRPQSDSAEPLRHDIRLLGRFLGAVIAECEGKRVFDTIETLRRTAVKFRREGNEADSKLLEQRVKRLQGNDPNSVARAFSYFLHLANIAEDRDQNRRQRARAMAGDTAPRGSLRDAVQTLGKQGVSVARIRRLLADASVVPVLTAHPTEVQRKSTLDVHREIALALTQRDGPLTPEELAELDAALLGRVATLWQTRMLRYTRLTVADEIENALSYYRSTFLQVIPRLYADLSKLLNREPAKPFAAPPAPLEPFLRMGSWIGGDRDGNPNVDAGTLERALLRQATVLFEHYLQEVHALGAELSITTLLISADPELLALADSSGDDSPHRSDEPYRRALVGVYARLAATAQALTGQDLARRSTVAAPPYQAPQELSADLAVIAASLAAHHAAPIARLRLSGLQQAVQVFGFHLATVDLRQSSDVHERALAELFERAGTQHEGKPLDYLALDEDARVAILRTELAQARPLASPWIAYSEDTTRELAVLRAAAAGRARYGKQAVRQTIVSHTETLSDLLEVMVLQKEAGLIAPAGQELDADDGLMVVPLFETIPDLQRGADIMAAWLDLPEVRQRVKQAQNGAQEVMLGYSDSNKDGGFLTSNWSLYQAERALVDVFSARNVRLRLFHGRGGSVGRGGGSSFDAILAQPPGTVAGQIRLTEQGEVIQSKYKDAEVGRWHLELLVAATLESSLAPRAEATSAEDAHMAQHGPAMSFMSETAQRTYRGLVYDTPRFAEYFFAATPISEIAGLNIGSRPASRKKGQRIEDLRAIPWGFSWAQCRLMLTGWYGMGSAIEAYLEVGAPEGPRSRRARLAQLREMARDWPAFRTLLSNMEMVLAKSDLAIAARYAQLVPQRGLRERVFGLISAEHGRTLAMLKLLTQRELLADSPTLQESLRERFAYIDPLNYLQIDLIRRHRAAQNNPRADIDERVQRAIHLTINGIAAGLRNSG</sequence>
<evidence type="ECO:0000313" key="13">
    <source>
        <dbReference type="EMBL" id="CAB3835829.1"/>
    </source>
</evidence>
<dbReference type="Gene3D" id="1.20.1440.90">
    <property type="entry name" value="Phosphoenolpyruvate/pyruvate domain"/>
    <property type="match status" value="1"/>
</dbReference>
<dbReference type="GO" id="GO:0006099">
    <property type="term" value="P:tricarboxylic acid cycle"/>
    <property type="evidence" value="ECO:0007669"/>
    <property type="project" value="InterPro"/>
</dbReference>
<dbReference type="PANTHER" id="PTHR30523">
    <property type="entry name" value="PHOSPHOENOLPYRUVATE CARBOXYLASE"/>
    <property type="match status" value="1"/>
</dbReference>
<proteinExistence type="inferred from homology"/>
<dbReference type="GO" id="GO:0008964">
    <property type="term" value="F:phosphoenolpyruvate carboxylase activity"/>
    <property type="evidence" value="ECO:0007669"/>
    <property type="project" value="UniProtKB-UniRule"/>
</dbReference>
<dbReference type="PANTHER" id="PTHR30523:SF6">
    <property type="entry name" value="PHOSPHOENOLPYRUVATE CARBOXYLASE"/>
    <property type="match status" value="1"/>
</dbReference>